<dbReference type="Proteomes" id="UP000597138">
    <property type="component" value="Unassembled WGS sequence"/>
</dbReference>
<reference evidence="2" key="1">
    <citation type="journal article" date="2019" name="Int. J. Syst. Evol. Microbiol.">
        <title>The Global Catalogue of Microorganisms (GCM) 10K type strain sequencing project: providing services to taxonomists for standard genome sequencing and annotation.</title>
        <authorList>
            <consortium name="The Broad Institute Genomics Platform"/>
            <consortium name="The Broad Institute Genome Sequencing Center for Infectious Disease"/>
            <person name="Wu L."/>
            <person name="Ma J."/>
        </authorList>
    </citation>
    <scope>NUCLEOTIDE SEQUENCE [LARGE SCALE GENOMIC DNA]</scope>
    <source>
        <strain evidence="2">CGMCC 1.11013</strain>
    </source>
</reference>
<organism evidence="1 2">
    <name type="scientific">Caballeronia grimmiae</name>
    <dbReference type="NCBI Taxonomy" id="1071679"/>
    <lineage>
        <taxon>Bacteria</taxon>
        <taxon>Pseudomonadati</taxon>
        <taxon>Pseudomonadota</taxon>
        <taxon>Betaproteobacteria</taxon>
        <taxon>Burkholderiales</taxon>
        <taxon>Burkholderiaceae</taxon>
        <taxon>Caballeronia</taxon>
    </lineage>
</organism>
<name>A0ABQ1RLB0_9BURK</name>
<protein>
    <submittedName>
        <fullName evidence="1">Uncharacterized protein</fullName>
    </submittedName>
</protein>
<proteinExistence type="predicted"/>
<sequence length="78" mass="8391">MPIEQLVKAGVGYSMLTSIAIFYEAVKDIGSIANQSNLNTHDDGRTNAAGAALSRFVTVWTGRCEKSGDGLMERIRSV</sequence>
<evidence type="ECO:0000313" key="1">
    <source>
        <dbReference type="EMBL" id="GGD73701.1"/>
    </source>
</evidence>
<gene>
    <name evidence="1" type="ORF">GCM10010985_30170</name>
</gene>
<evidence type="ECO:0000313" key="2">
    <source>
        <dbReference type="Proteomes" id="UP000597138"/>
    </source>
</evidence>
<keyword evidence="2" id="KW-1185">Reference proteome</keyword>
<comment type="caution">
    <text evidence="1">The sequence shown here is derived from an EMBL/GenBank/DDBJ whole genome shotgun (WGS) entry which is preliminary data.</text>
</comment>
<accession>A0ABQ1RLB0</accession>
<dbReference type="EMBL" id="BMEG01000004">
    <property type="protein sequence ID" value="GGD73701.1"/>
    <property type="molecule type" value="Genomic_DNA"/>
</dbReference>